<keyword evidence="1" id="KW-0732">Signal</keyword>
<protein>
    <submittedName>
        <fullName evidence="2">Uncharacterized protein</fullName>
    </submittedName>
</protein>
<evidence type="ECO:0000313" key="2">
    <source>
        <dbReference type="EMBL" id="PNH06902.1"/>
    </source>
</evidence>
<dbReference type="EMBL" id="PGGS01000209">
    <property type="protein sequence ID" value="PNH06902.1"/>
    <property type="molecule type" value="Genomic_DNA"/>
</dbReference>
<dbReference type="Proteomes" id="UP000236333">
    <property type="component" value="Unassembled WGS sequence"/>
</dbReference>
<keyword evidence="3" id="KW-1185">Reference proteome</keyword>
<evidence type="ECO:0000313" key="3">
    <source>
        <dbReference type="Proteomes" id="UP000236333"/>
    </source>
</evidence>
<name>A0A2J8A301_9CHLO</name>
<comment type="caution">
    <text evidence="2">The sequence shown here is derived from an EMBL/GenBank/DDBJ whole genome shotgun (WGS) entry which is preliminary data.</text>
</comment>
<accession>A0A2J8A301</accession>
<organism evidence="2 3">
    <name type="scientific">Tetrabaena socialis</name>
    <dbReference type="NCBI Taxonomy" id="47790"/>
    <lineage>
        <taxon>Eukaryota</taxon>
        <taxon>Viridiplantae</taxon>
        <taxon>Chlorophyta</taxon>
        <taxon>core chlorophytes</taxon>
        <taxon>Chlorophyceae</taxon>
        <taxon>CS clade</taxon>
        <taxon>Chlamydomonadales</taxon>
        <taxon>Tetrabaenaceae</taxon>
        <taxon>Tetrabaena</taxon>
    </lineage>
</organism>
<evidence type="ECO:0000256" key="1">
    <source>
        <dbReference type="SAM" id="SignalP"/>
    </source>
</evidence>
<dbReference type="Gene3D" id="3.40.50.1110">
    <property type="entry name" value="SGNH hydrolase"/>
    <property type="match status" value="1"/>
</dbReference>
<dbReference type="InterPro" id="IPR036514">
    <property type="entry name" value="SGNH_hydro_sf"/>
</dbReference>
<feature type="signal peptide" evidence="1">
    <location>
        <begin position="1"/>
        <end position="20"/>
    </location>
</feature>
<dbReference type="OrthoDB" id="542268at2759"/>
<gene>
    <name evidence="2" type="ORF">TSOC_006698</name>
</gene>
<dbReference type="AlphaFoldDB" id="A0A2J8A301"/>
<dbReference type="SUPFAM" id="SSF52266">
    <property type="entry name" value="SGNH hydrolase"/>
    <property type="match status" value="1"/>
</dbReference>
<reference evidence="2 3" key="1">
    <citation type="journal article" date="2017" name="Mol. Biol. Evol.">
        <title>The 4-celled Tetrabaena socialis nuclear genome reveals the essential components for genetic control of cell number at the origin of multicellularity in the volvocine lineage.</title>
        <authorList>
            <person name="Featherston J."/>
            <person name="Arakaki Y."/>
            <person name="Hanschen E.R."/>
            <person name="Ferris P.J."/>
            <person name="Michod R.E."/>
            <person name="Olson B.J.S.C."/>
            <person name="Nozaki H."/>
            <person name="Durand P.M."/>
        </authorList>
    </citation>
    <scope>NUCLEOTIDE SEQUENCE [LARGE SCALE GENOMIC DNA]</scope>
    <source>
        <strain evidence="2 3">NIES-571</strain>
    </source>
</reference>
<sequence>MRSLYLVALAILLMLSSAAARSNTFRAAGVPDPSVYYKGRFTNNLNWVDYLNETLARKHEVQVRNYAWGGASACLSNVSTILFPYVKDLAEQVEDLLADVKAGLLPKRRNAKLLPIIWIGTNDVQFALAAAARLGALPTPGAIGALIGSIVTCRLEAVKTLAAGLGAAARDIVLMPMVPLYTAPAVPDFLKPQPPAAPPQDAPSPPCFIYPSSTLTITPGVVPCKDPNDRAFYDNLHVSTRFHEWFATQGLLPRLQQLRLLPTAV</sequence>
<proteinExistence type="predicted"/>
<feature type="chain" id="PRO_5014367658" evidence="1">
    <location>
        <begin position="21"/>
        <end position="265"/>
    </location>
</feature>